<name>X0WE18_9ZZZZ</name>
<organism evidence="2">
    <name type="scientific">marine sediment metagenome</name>
    <dbReference type="NCBI Taxonomy" id="412755"/>
    <lineage>
        <taxon>unclassified sequences</taxon>
        <taxon>metagenomes</taxon>
        <taxon>ecological metagenomes</taxon>
    </lineage>
</organism>
<dbReference type="SUPFAM" id="SSF159659">
    <property type="entry name" value="Cgl1923-like"/>
    <property type="match status" value="1"/>
</dbReference>
<evidence type="ECO:0000313" key="2">
    <source>
        <dbReference type="EMBL" id="GAG21417.1"/>
    </source>
</evidence>
<feature type="coiled-coil region" evidence="1">
    <location>
        <begin position="31"/>
        <end position="65"/>
    </location>
</feature>
<feature type="non-terminal residue" evidence="2">
    <location>
        <position position="1"/>
    </location>
</feature>
<sequence length="95" mass="11068">PEFNVFLDESPKSLKAILVRLKDLTHFDMDFDELDTEIQEVEGKLDFVRQQNSNFNTLIEELEKQYVDMPYPESLDISPSDGVRLAEEFLKNNGE</sequence>
<gene>
    <name evidence="2" type="ORF">S01H1_47421</name>
</gene>
<comment type="caution">
    <text evidence="2">The sequence shown here is derived from an EMBL/GenBank/DDBJ whole genome shotgun (WGS) entry which is preliminary data.</text>
</comment>
<dbReference type="Gene3D" id="3.40.50.10900">
    <property type="entry name" value="PAC-like subunit"/>
    <property type="match status" value="1"/>
</dbReference>
<dbReference type="InterPro" id="IPR038389">
    <property type="entry name" value="PSMG2_sf"/>
</dbReference>
<reference evidence="2" key="1">
    <citation type="journal article" date="2014" name="Front. Microbiol.">
        <title>High frequency of phylogenetically diverse reductive dehalogenase-homologous genes in deep subseafloor sedimentary metagenomes.</title>
        <authorList>
            <person name="Kawai M."/>
            <person name="Futagami T."/>
            <person name="Toyoda A."/>
            <person name="Takaki Y."/>
            <person name="Nishi S."/>
            <person name="Hori S."/>
            <person name="Arai W."/>
            <person name="Tsubouchi T."/>
            <person name="Morono Y."/>
            <person name="Uchiyama I."/>
            <person name="Ito T."/>
            <person name="Fujiyama A."/>
            <person name="Inagaki F."/>
            <person name="Takami H."/>
        </authorList>
    </citation>
    <scope>NUCLEOTIDE SEQUENCE</scope>
    <source>
        <strain evidence="2">Expedition CK06-06</strain>
    </source>
</reference>
<accession>X0WE18</accession>
<keyword evidence="1" id="KW-0175">Coiled coil</keyword>
<evidence type="ECO:0000256" key="1">
    <source>
        <dbReference type="SAM" id="Coils"/>
    </source>
</evidence>
<proteinExistence type="predicted"/>
<dbReference type="EMBL" id="BARS01030403">
    <property type="protein sequence ID" value="GAG21417.1"/>
    <property type="molecule type" value="Genomic_DNA"/>
</dbReference>
<protein>
    <submittedName>
        <fullName evidence="2">Uncharacterized protein</fullName>
    </submittedName>
</protein>
<dbReference type="AlphaFoldDB" id="X0WE18"/>